<accession>A0ABR3QZ65</accession>
<proteinExistence type="inferred from homology"/>
<dbReference type="InterPro" id="IPR036656">
    <property type="entry name" value="QCR9_sf"/>
</dbReference>
<keyword evidence="3 12" id="KW-0813">Transport</keyword>
<evidence type="ECO:0000256" key="8">
    <source>
        <dbReference type="ARBA" id="ARBA00022989"/>
    </source>
</evidence>
<evidence type="ECO:0000256" key="5">
    <source>
        <dbReference type="ARBA" id="ARBA00022692"/>
    </source>
</evidence>
<keyword evidence="9 12" id="KW-0496">Mitochondrion</keyword>
<organism evidence="13 14">
    <name type="scientific">Paraconiothyrium brasiliense</name>
    <dbReference type="NCBI Taxonomy" id="300254"/>
    <lineage>
        <taxon>Eukaryota</taxon>
        <taxon>Fungi</taxon>
        <taxon>Dikarya</taxon>
        <taxon>Ascomycota</taxon>
        <taxon>Pezizomycotina</taxon>
        <taxon>Dothideomycetes</taxon>
        <taxon>Pleosporomycetidae</taxon>
        <taxon>Pleosporales</taxon>
        <taxon>Massarineae</taxon>
        <taxon>Didymosphaeriaceae</taxon>
        <taxon>Paraconiothyrium</taxon>
    </lineage>
</organism>
<dbReference type="EMBL" id="JAKJXO020000013">
    <property type="protein sequence ID" value="KAL1597298.1"/>
    <property type="molecule type" value="Genomic_DNA"/>
</dbReference>
<comment type="subcellular location">
    <subcellularLocation>
        <location evidence="1 12">Mitochondrion inner membrane</location>
        <topology evidence="1 12">Single-pass membrane protein</topology>
    </subcellularLocation>
</comment>
<keyword evidence="4 12" id="KW-0679">Respiratory chain</keyword>
<dbReference type="Pfam" id="PF05365">
    <property type="entry name" value="UCR_UQCRX_QCR9"/>
    <property type="match status" value="1"/>
</dbReference>
<evidence type="ECO:0000256" key="12">
    <source>
        <dbReference type="RuleBase" id="RU368056"/>
    </source>
</evidence>
<evidence type="ECO:0000256" key="10">
    <source>
        <dbReference type="ARBA" id="ARBA00023136"/>
    </source>
</evidence>
<evidence type="ECO:0000256" key="7">
    <source>
        <dbReference type="ARBA" id="ARBA00022982"/>
    </source>
</evidence>
<evidence type="ECO:0000256" key="6">
    <source>
        <dbReference type="ARBA" id="ARBA00022792"/>
    </source>
</evidence>
<dbReference type="InterPro" id="IPR008027">
    <property type="entry name" value="QCR9"/>
</dbReference>
<keyword evidence="6 12" id="KW-0999">Mitochondrion inner membrane</keyword>
<evidence type="ECO:0000256" key="4">
    <source>
        <dbReference type="ARBA" id="ARBA00022660"/>
    </source>
</evidence>
<evidence type="ECO:0000313" key="13">
    <source>
        <dbReference type="EMBL" id="KAL1597298.1"/>
    </source>
</evidence>
<evidence type="ECO:0000256" key="2">
    <source>
        <dbReference type="ARBA" id="ARBA00007856"/>
    </source>
</evidence>
<evidence type="ECO:0000313" key="14">
    <source>
        <dbReference type="Proteomes" id="UP001521785"/>
    </source>
</evidence>
<dbReference type="SUPFAM" id="SSF81514">
    <property type="entry name" value="Subunit X (non-heme 7 kDa protein) of cytochrome bc1 complex (Ubiquinol-cytochrome c reductase)"/>
    <property type="match status" value="1"/>
</dbReference>
<keyword evidence="10" id="KW-0472">Membrane</keyword>
<evidence type="ECO:0000256" key="3">
    <source>
        <dbReference type="ARBA" id="ARBA00022448"/>
    </source>
</evidence>
<dbReference type="Proteomes" id="UP001521785">
    <property type="component" value="Unassembled WGS sequence"/>
</dbReference>
<evidence type="ECO:0000256" key="9">
    <source>
        <dbReference type="ARBA" id="ARBA00023128"/>
    </source>
</evidence>
<comment type="similarity">
    <text evidence="2 12">Belongs to the UQCR10/QCR9 family.</text>
</comment>
<comment type="caution">
    <text evidence="13">The sequence shown here is derived from an EMBL/GenBank/DDBJ whole genome shotgun (WGS) entry which is preliminary data.</text>
</comment>
<reference evidence="13 14" key="1">
    <citation type="submission" date="2024-02" db="EMBL/GenBank/DDBJ databases">
        <title>De novo assembly and annotation of 12 fungi associated with fruit tree decline syndrome in Ontario, Canada.</title>
        <authorList>
            <person name="Sulman M."/>
            <person name="Ellouze W."/>
            <person name="Ilyukhin E."/>
        </authorList>
    </citation>
    <scope>NUCLEOTIDE SEQUENCE [LARGE SCALE GENOMIC DNA]</scope>
    <source>
        <strain evidence="13 14">M42-189</strain>
    </source>
</reference>
<evidence type="ECO:0000256" key="11">
    <source>
        <dbReference type="ARBA" id="ARBA00044247"/>
    </source>
</evidence>
<sequence>MLTTVFASAFAMQLYVQTDIPPPSADRILMGDIRAFDTGSDRIWDSINRGRQWKDIKYRYVQKAEDDGDDDE</sequence>
<gene>
    <name evidence="13" type="primary">QCR9</name>
    <name evidence="13" type="ORF">SLS60_008882</name>
</gene>
<comment type="subunit">
    <text evidence="12">Component of the ubiquinol-cytochrome c oxidoreductase (cytochrome b-c1 complex, complex III, CIII), a multisubunit enzyme composed of 3 respiratory subunits cytochrome b, cytochrome c1 and Rieske protein, 2 core protein subunits, and additional low-molecular weight protein subunits.</text>
</comment>
<keyword evidence="5" id="KW-0812">Transmembrane</keyword>
<protein>
    <recommendedName>
        <fullName evidence="11 12">Complex III subunit 9</fullName>
    </recommendedName>
</protein>
<keyword evidence="8" id="KW-1133">Transmembrane helix</keyword>
<name>A0ABR3QZ65_9PLEO</name>
<dbReference type="Gene3D" id="1.20.5.260">
    <property type="entry name" value="Cytochrome b-c1 complex subunit 9"/>
    <property type="match status" value="1"/>
</dbReference>
<keyword evidence="7 12" id="KW-0249">Electron transport</keyword>
<evidence type="ECO:0000256" key="1">
    <source>
        <dbReference type="ARBA" id="ARBA00004434"/>
    </source>
</evidence>
<keyword evidence="14" id="KW-1185">Reference proteome</keyword>
<comment type="function">
    <text evidence="12">Component of the ubiquinol-cytochrome c oxidoreductase, a multisubunit transmembrane complex that is part of the mitochondrial electron transport chain which drives oxidative phosphorylation. The complex plays an important role in the uptake of multiple carbon sources present in different host niches.</text>
</comment>